<dbReference type="InterPro" id="IPR056866">
    <property type="entry name" value="Znf_WRKY19"/>
</dbReference>
<reference evidence="2" key="1">
    <citation type="submission" date="2020-11" db="EMBL/GenBank/DDBJ databases">
        <authorList>
            <person name="Tran Van P."/>
        </authorList>
    </citation>
    <scope>NUCLEOTIDE SEQUENCE</scope>
</reference>
<gene>
    <name evidence="2" type="ORF">TCEB3V08_LOCUS11285</name>
</gene>
<name>A0A7R9HAH4_TIMCR</name>
<dbReference type="EMBL" id="OC322727">
    <property type="protein sequence ID" value="CAD7412189.1"/>
    <property type="molecule type" value="Genomic_DNA"/>
</dbReference>
<dbReference type="Pfam" id="PF24906">
    <property type="entry name" value="Zf_WRKY19"/>
    <property type="match status" value="1"/>
</dbReference>
<evidence type="ECO:0000313" key="2">
    <source>
        <dbReference type="EMBL" id="CAD7412189.1"/>
    </source>
</evidence>
<accession>A0A7R9HAH4</accession>
<organism evidence="2">
    <name type="scientific">Timema cristinae</name>
    <name type="common">Walking stick</name>
    <dbReference type="NCBI Taxonomy" id="61476"/>
    <lineage>
        <taxon>Eukaryota</taxon>
        <taxon>Metazoa</taxon>
        <taxon>Ecdysozoa</taxon>
        <taxon>Arthropoda</taxon>
        <taxon>Hexapoda</taxon>
        <taxon>Insecta</taxon>
        <taxon>Pterygota</taxon>
        <taxon>Neoptera</taxon>
        <taxon>Polyneoptera</taxon>
        <taxon>Phasmatodea</taxon>
        <taxon>Timematodea</taxon>
        <taxon>Timematoidea</taxon>
        <taxon>Timematidae</taxon>
        <taxon>Timema</taxon>
    </lineage>
</organism>
<dbReference type="PANTHER" id="PTHR31827">
    <property type="entry name" value="EMB|CAB89363.1"/>
    <property type="match status" value="1"/>
</dbReference>
<sequence>MERKTFTVKIEPEEDMEYDLHHIELENKIYRLRKESKPILRMGRNWQIDVNFSKHLIKHLRMLSQKAINSRRNRVKIRIAQVAEVEEVKFSMAATKFLEIYQENLNLSNPLENYGTSQKVYKELISRSLQTNRKISKCKEDKCPQWDRIVDRCIRHGGIRAKKLSYCKEEGCSNKAKSGGKCIRHGGVKATCKHEGCSKNAKRGGKCIRHGGIQLKMKCKEEGCSKNAQGVGKCIKHGGTQATCKEEGCSKNAQGGVMGAKADLQTATNQLARELEKVRVDNVKLEVAQKNRVDIEPIPLNIKPKTFKEAVKISIDVVGTDHRLQEKEENIRTKIFISDTGKHLSKCKKRGNVIRDCRSTKGKQQSPIMTRKLCYRWGKIRHLVNQCSGKVNHHLNENRTIGVTNYAPRRAIVYGRLLKYQLVYVQQMLHLCELVATGLARDTRRVEKSRGRRSVLLMLTESVVVLPLGFREQSDGVSTKSLVYFLWPNATSPPPYTPLNRQQRGEPGFDILQIVPAVFMEKVVFGVGSYAPGMSIGFRPLLRASCSPPGTRESTTSRNIKKI</sequence>
<protein>
    <recommendedName>
        <fullName evidence="1">WRKY19-like zinc finger domain-containing protein</fullName>
    </recommendedName>
</protein>
<proteinExistence type="predicted"/>
<dbReference type="PANTHER" id="PTHR31827:SF1">
    <property type="entry name" value="EMB|CAB89363.1"/>
    <property type="match status" value="1"/>
</dbReference>
<dbReference type="AlphaFoldDB" id="A0A7R9HAH4"/>
<feature type="domain" description="WRKY19-like zinc finger" evidence="1">
    <location>
        <begin position="192"/>
        <end position="212"/>
    </location>
</feature>
<evidence type="ECO:0000259" key="1">
    <source>
        <dbReference type="Pfam" id="PF24906"/>
    </source>
</evidence>